<dbReference type="InterPro" id="IPR052028">
    <property type="entry name" value="HipA_Ser/Thr_kinase"/>
</dbReference>
<name>A0A5Q6PCL5_VIBCL</name>
<dbReference type="Pfam" id="PF07804">
    <property type="entry name" value="HipA_C"/>
    <property type="match status" value="1"/>
</dbReference>
<dbReference type="PANTHER" id="PTHR37419">
    <property type="entry name" value="SERINE/THREONINE-PROTEIN KINASE TOXIN HIPA"/>
    <property type="match status" value="1"/>
</dbReference>
<keyword evidence="3" id="KW-0418">Kinase</keyword>
<feature type="domain" description="HipA-like C-terminal" evidence="4">
    <location>
        <begin position="151"/>
        <end position="401"/>
    </location>
</feature>
<dbReference type="GO" id="GO:0004674">
    <property type="term" value="F:protein serine/threonine kinase activity"/>
    <property type="evidence" value="ECO:0007669"/>
    <property type="project" value="TreeGrafter"/>
</dbReference>
<dbReference type="Pfam" id="PF13657">
    <property type="entry name" value="Couple_hipA"/>
    <property type="match status" value="1"/>
</dbReference>
<dbReference type="EMBL" id="VUAA01000051">
    <property type="protein sequence ID" value="KAA1252612.1"/>
    <property type="molecule type" value="Genomic_DNA"/>
</dbReference>
<feature type="domain" description="HipA N-terminal subdomain 1" evidence="5">
    <location>
        <begin position="5"/>
        <end position="104"/>
    </location>
</feature>
<dbReference type="GO" id="GO:0005829">
    <property type="term" value="C:cytosol"/>
    <property type="evidence" value="ECO:0007669"/>
    <property type="project" value="TreeGrafter"/>
</dbReference>
<dbReference type="InterPro" id="IPR017508">
    <property type="entry name" value="HipA_N1"/>
</dbReference>
<accession>A0A5Q6PCL5</accession>
<protein>
    <submittedName>
        <fullName evidence="6">Type II toxin-antitoxin system HipA family toxin</fullName>
    </submittedName>
</protein>
<proteinExistence type="inferred from homology"/>
<dbReference type="Proteomes" id="UP000323225">
    <property type="component" value="Unassembled WGS sequence"/>
</dbReference>
<evidence type="ECO:0000256" key="1">
    <source>
        <dbReference type="ARBA" id="ARBA00010164"/>
    </source>
</evidence>
<evidence type="ECO:0000256" key="3">
    <source>
        <dbReference type="ARBA" id="ARBA00022777"/>
    </source>
</evidence>
<evidence type="ECO:0000256" key="2">
    <source>
        <dbReference type="ARBA" id="ARBA00022679"/>
    </source>
</evidence>
<gene>
    <name evidence="6" type="ORF">F0M16_21960</name>
</gene>
<sequence>MVKQLRVLMNGESVGVFTKEPSGAHSFQYGEEWLNSSKSRPISLSIPLRREPYRGDIVINFFDNLLPDNHQVRDRIVARYGAKTKQPFDLLEKIGRDSVGAITLIPEGEPIPEFKGIRATELSLIKLEQVLNSYVDNIPLGMVDGNDDFRISIAGAQEKTALLKLDERWFIPQGATPTTHIIKLPIREIRTQDIVLDLTTSVDNELVCMRLSEAFGLPTASCDVIRAGGVRALAVERFDRRFSQLKDWIVRLPQEDFCQVSGMPSARKYESDGGIGIEGIMDHLLGSEVPQEDRRTFMRSQVLFYLLAAIDGHSKNFSLFIEPHGKYRLTPLYDIMSAYPLMGARGLHEREIKLAMGLKASSGLKRKWHQIQPRHFIGTARLVKYSSDSMRDILDEFIADCGQVINLVGNNLPDDINENVRDKIFEGLTKSVKKMSLGLND</sequence>
<comment type="caution">
    <text evidence="6">The sequence shown here is derived from an EMBL/GenBank/DDBJ whole genome shotgun (WGS) entry which is preliminary data.</text>
</comment>
<evidence type="ECO:0000313" key="7">
    <source>
        <dbReference type="Proteomes" id="UP000323225"/>
    </source>
</evidence>
<dbReference type="PANTHER" id="PTHR37419:SF1">
    <property type="entry name" value="SERINE_THREONINE-PROTEIN KINASE TOXIN HIPA"/>
    <property type="match status" value="1"/>
</dbReference>
<dbReference type="AlphaFoldDB" id="A0A5Q6PCL5"/>
<evidence type="ECO:0000313" key="6">
    <source>
        <dbReference type="EMBL" id="KAA1252612.1"/>
    </source>
</evidence>
<dbReference type="CDD" id="cd17808">
    <property type="entry name" value="HipA_Ec_like"/>
    <property type="match status" value="1"/>
</dbReference>
<organism evidence="6 7">
    <name type="scientific">Vibrio cholerae</name>
    <dbReference type="NCBI Taxonomy" id="666"/>
    <lineage>
        <taxon>Bacteria</taxon>
        <taxon>Pseudomonadati</taxon>
        <taxon>Pseudomonadota</taxon>
        <taxon>Gammaproteobacteria</taxon>
        <taxon>Vibrionales</taxon>
        <taxon>Vibrionaceae</taxon>
        <taxon>Vibrio</taxon>
    </lineage>
</organism>
<evidence type="ECO:0000259" key="4">
    <source>
        <dbReference type="Pfam" id="PF07804"/>
    </source>
</evidence>
<reference evidence="6 7" key="1">
    <citation type="submission" date="2019-09" db="EMBL/GenBank/DDBJ databases">
        <authorList>
            <person name="Kritzky A."/>
            <person name="Schelkanova E.Y."/>
            <person name="Alkhova Z.V."/>
            <person name="Smirnova N.I."/>
        </authorList>
    </citation>
    <scope>NUCLEOTIDE SEQUENCE [LARGE SCALE GENOMIC DNA]</scope>
    <source>
        <strain evidence="6 7">M1526</strain>
    </source>
</reference>
<comment type="similarity">
    <text evidence="1">Belongs to the HipA Ser/Thr kinase family.</text>
</comment>
<dbReference type="NCBIfam" id="TIGR03071">
    <property type="entry name" value="couple_hipA"/>
    <property type="match status" value="1"/>
</dbReference>
<dbReference type="InterPro" id="IPR012893">
    <property type="entry name" value="HipA-like_C"/>
</dbReference>
<evidence type="ECO:0000259" key="5">
    <source>
        <dbReference type="Pfam" id="PF13657"/>
    </source>
</evidence>
<keyword evidence="2" id="KW-0808">Transferase</keyword>